<evidence type="ECO:0000256" key="4">
    <source>
        <dbReference type="ARBA" id="ARBA00023125"/>
    </source>
</evidence>
<dbReference type="PANTHER" id="PTHR31944:SF131">
    <property type="entry name" value="HEME-RESPONSIVE ZINC FINGER TRANSCRIPTION FACTOR HAP1"/>
    <property type="match status" value="1"/>
</dbReference>
<keyword evidence="5" id="KW-0804">Transcription</keyword>
<dbReference type="SMART" id="SM00906">
    <property type="entry name" value="Fungal_trans"/>
    <property type="match status" value="1"/>
</dbReference>
<dbReference type="EMBL" id="ABSU01000051">
    <property type="protein sequence ID" value="EFE29233.1"/>
    <property type="molecule type" value="Genomic_DNA"/>
</dbReference>
<accession>D4B609</accession>
<proteinExistence type="predicted"/>
<dbReference type="InterPro" id="IPR051430">
    <property type="entry name" value="Fungal_TF_Env_Response"/>
</dbReference>
<dbReference type="CDD" id="cd12148">
    <property type="entry name" value="fungal_TF_MHR"/>
    <property type="match status" value="1"/>
</dbReference>
<keyword evidence="6" id="KW-0539">Nucleus</keyword>
<gene>
    <name evidence="8" type="ORF">ARB_03916</name>
</gene>
<dbReference type="PANTHER" id="PTHR31944">
    <property type="entry name" value="HEME-RESPONSIVE ZINC FINGER TRANSCRIPTION FACTOR HAP1"/>
    <property type="match status" value="1"/>
</dbReference>
<dbReference type="Proteomes" id="UP000008866">
    <property type="component" value="Unassembled WGS sequence"/>
</dbReference>
<dbReference type="InterPro" id="IPR007219">
    <property type="entry name" value="XnlR_reg_dom"/>
</dbReference>
<evidence type="ECO:0000259" key="7">
    <source>
        <dbReference type="SMART" id="SM00906"/>
    </source>
</evidence>
<dbReference type="OMA" id="REYDQYW"/>
<keyword evidence="9" id="KW-1185">Reference proteome</keyword>
<dbReference type="GO" id="GO:0000978">
    <property type="term" value="F:RNA polymerase II cis-regulatory region sequence-specific DNA binding"/>
    <property type="evidence" value="ECO:0007669"/>
    <property type="project" value="TreeGrafter"/>
</dbReference>
<evidence type="ECO:0000313" key="8">
    <source>
        <dbReference type="EMBL" id="EFE29233.1"/>
    </source>
</evidence>
<dbReference type="RefSeq" id="XP_003009878.1">
    <property type="nucleotide sequence ID" value="XM_003009832.1"/>
</dbReference>
<dbReference type="GO" id="GO:0006351">
    <property type="term" value="P:DNA-templated transcription"/>
    <property type="evidence" value="ECO:0007669"/>
    <property type="project" value="InterPro"/>
</dbReference>
<feature type="domain" description="Xylanolytic transcriptional activator regulatory" evidence="7">
    <location>
        <begin position="165"/>
        <end position="239"/>
    </location>
</feature>
<dbReference type="GO" id="GO:0001228">
    <property type="term" value="F:DNA-binding transcription activator activity, RNA polymerase II-specific"/>
    <property type="evidence" value="ECO:0007669"/>
    <property type="project" value="TreeGrafter"/>
</dbReference>
<keyword evidence="1" id="KW-0479">Metal-binding</keyword>
<reference evidence="9" key="1">
    <citation type="journal article" date="2011" name="Genome Biol.">
        <title>Comparative and functional genomics provide insights into the pathogenicity of dermatophytic fungi.</title>
        <authorList>
            <person name="Burmester A."/>
            <person name="Shelest E."/>
            <person name="Gloeckner G."/>
            <person name="Heddergott C."/>
            <person name="Schindler S."/>
            <person name="Staib P."/>
            <person name="Heidel A."/>
            <person name="Felder M."/>
            <person name="Petzold A."/>
            <person name="Szafranski K."/>
            <person name="Feuermann M."/>
            <person name="Pedruzzi I."/>
            <person name="Priebe S."/>
            <person name="Groth M."/>
            <person name="Winkler R."/>
            <person name="Li W."/>
            <person name="Kniemeyer O."/>
            <person name="Schroeckh V."/>
            <person name="Hertweck C."/>
            <person name="Hube B."/>
            <person name="White T.C."/>
            <person name="Platzer M."/>
            <person name="Guthke R."/>
            <person name="Heitman J."/>
            <person name="Woestemeyer J."/>
            <person name="Zipfel P.F."/>
            <person name="Monod M."/>
            <person name="Brakhage A.A."/>
        </authorList>
    </citation>
    <scope>NUCLEOTIDE SEQUENCE [LARGE SCALE GENOMIC DNA]</scope>
    <source>
        <strain evidence="9">ATCC MYA-4681 / CBS 112371</strain>
    </source>
</reference>
<dbReference type="AlphaFoldDB" id="D4B609"/>
<evidence type="ECO:0000256" key="1">
    <source>
        <dbReference type="ARBA" id="ARBA00022723"/>
    </source>
</evidence>
<evidence type="ECO:0000256" key="5">
    <source>
        <dbReference type="ARBA" id="ARBA00023163"/>
    </source>
</evidence>
<evidence type="ECO:0000256" key="3">
    <source>
        <dbReference type="ARBA" id="ARBA00023015"/>
    </source>
</evidence>
<dbReference type="OrthoDB" id="4337792at2759"/>
<dbReference type="HOGENOM" id="CLU_007091_3_2_1"/>
<evidence type="ECO:0000256" key="2">
    <source>
        <dbReference type="ARBA" id="ARBA00022833"/>
    </source>
</evidence>
<keyword evidence="4" id="KW-0238">DNA-binding</keyword>
<sequence length="553" mass="62261">MLQKCELDETSEARAVYDKCKSLARAIKAQEIAKHNPVANILDHVPPRNVAEPLVQAYLRTFESIFRVLHVPSFLRDFESHWDNPGSSSPDFIVKLLLVMSIGSIFSPARSASDTSYSTISQWIYVAQSWLNSPFEKSRINVSGTQIHCLLLLARQANGVGGDLVWVSAGSLLRTAMHIGLHIDPSHLPNVTFYDQEIRRRLWATVLEIVVQSSMDSGGLPLIHMQDIDSELPSNIDDEQLEGANEIIDATHAKPLEEYTMTSVQIALVKSLPLRLGIAQYLNDFRSEHSYEKTLHLASRLSSFCRDNYLLFQSFPTGMPRPASFQIKMLDLLSYRFLLALHHPFAMKARADPTLYYSRKVCIELAVSLLAPLSASNDTESSNDNYTNLKISGTGLFRDVPVMAISTICEALTYQLEEERSSFIPVSSLFSHQNLREIIEEYVHLLDMRIKHRETNIKGYVLFSCIFEHINAVQASLPVEQAIASALNRSLDQCYYTLKTRAMAWGINMSPDIGIDTPGHTQLNDRTLGTHDWLIDDGMVKFAFIPVFVVQVN</sequence>
<keyword evidence="2" id="KW-0862">Zinc</keyword>
<dbReference type="GO" id="GO:0005634">
    <property type="term" value="C:nucleus"/>
    <property type="evidence" value="ECO:0007669"/>
    <property type="project" value="TreeGrafter"/>
</dbReference>
<organism evidence="8 9">
    <name type="scientific">Arthroderma benhamiae (strain ATCC MYA-4681 / CBS 112371)</name>
    <name type="common">Trichophyton mentagrophytes</name>
    <dbReference type="NCBI Taxonomy" id="663331"/>
    <lineage>
        <taxon>Eukaryota</taxon>
        <taxon>Fungi</taxon>
        <taxon>Dikarya</taxon>
        <taxon>Ascomycota</taxon>
        <taxon>Pezizomycotina</taxon>
        <taxon>Eurotiomycetes</taxon>
        <taxon>Eurotiomycetidae</taxon>
        <taxon>Onygenales</taxon>
        <taxon>Arthrodermataceae</taxon>
        <taxon>Trichophyton</taxon>
    </lineage>
</organism>
<evidence type="ECO:0000256" key="6">
    <source>
        <dbReference type="ARBA" id="ARBA00023242"/>
    </source>
</evidence>
<dbReference type="eggNOG" id="ENOG502SMMJ">
    <property type="taxonomic scope" value="Eukaryota"/>
</dbReference>
<dbReference type="GO" id="GO:0008270">
    <property type="term" value="F:zinc ion binding"/>
    <property type="evidence" value="ECO:0007669"/>
    <property type="project" value="InterPro"/>
</dbReference>
<name>D4B609_ARTBC</name>
<dbReference type="GeneID" id="9525223"/>
<comment type="caution">
    <text evidence="8">The sequence shown here is derived from an EMBL/GenBank/DDBJ whole genome shotgun (WGS) entry which is preliminary data.</text>
</comment>
<protein>
    <submittedName>
        <fullName evidence="8">C6 transcription factor, putative</fullName>
    </submittedName>
</protein>
<dbReference type="KEGG" id="abe:ARB_03916"/>
<evidence type="ECO:0000313" key="9">
    <source>
        <dbReference type="Proteomes" id="UP000008866"/>
    </source>
</evidence>
<dbReference type="Pfam" id="PF04082">
    <property type="entry name" value="Fungal_trans"/>
    <property type="match status" value="1"/>
</dbReference>
<keyword evidence="3" id="KW-0805">Transcription regulation</keyword>